<dbReference type="AlphaFoldDB" id="A0A2P8ET86"/>
<evidence type="ECO:0000313" key="1">
    <source>
        <dbReference type="EMBL" id="PSL12645.1"/>
    </source>
</evidence>
<name>A0A2P8ET86_9GAMM</name>
<reference evidence="1 2" key="1">
    <citation type="submission" date="2018-03" db="EMBL/GenBank/DDBJ databases">
        <title>Genomic Encyclopedia of Archaeal and Bacterial Type Strains, Phase II (KMG-II): from individual species to whole genera.</title>
        <authorList>
            <person name="Goeker M."/>
        </authorList>
    </citation>
    <scope>NUCLEOTIDE SEQUENCE [LARGE SCALE GENOMIC DNA]</scope>
    <source>
        <strain evidence="1 2">DSM 17586</strain>
    </source>
</reference>
<dbReference type="EMBL" id="PYGI01000016">
    <property type="protein sequence ID" value="PSL12645.1"/>
    <property type="molecule type" value="Genomic_DNA"/>
</dbReference>
<dbReference type="Proteomes" id="UP000242133">
    <property type="component" value="Unassembled WGS sequence"/>
</dbReference>
<evidence type="ECO:0000313" key="2">
    <source>
        <dbReference type="Proteomes" id="UP000242133"/>
    </source>
</evidence>
<keyword evidence="2" id="KW-1185">Reference proteome</keyword>
<dbReference type="RefSeq" id="WP_106592268.1">
    <property type="nucleotide sequence ID" value="NZ_PYGI01000016.1"/>
</dbReference>
<organism evidence="1 2">
    <name type="scientific">Marinobacterium halophilum</name>
    <dbReference type="NCBI Taxonomy" id="267374"/>
    <lineage>
        <taxon>Bacteria</taxon>
        <taxon>Pseudomonadati</taxon>
        <taxon>Pseudomonadota</taxon>
        <taxon>Gammaproteobacteria</taxon>
        <taxon>Oceanospirillales</taxon>
        <taxon>Oceanospirillaceae</taxon>
        <taxon>Marinobacterium</taxon>
    </lineage>
</organism>
<dbReference type="OrthoDB" id="6089612at2"/>
<sequence>MGEEYELTTLGEWNPDLRFELQEACSLLNKEVIRLEHRHYLPEPPISVLGIVCGVLTMNEEIEVIVRFPDGMEQLIKTELCGDYLLVEKATQVPGRFA</sequence>
<gene>
    <name evidence="1" type="ORF">CLV44_1163</name>
</gene>
<protein>
    <submittedName>
        <fullName evidence="1">Uncharacterized protein</fullName>
    </submittedName>
</protein>
<proteinExistence type="predicted"/>
<comment type="caution">
    <text evidence="1">The sequence shown here is derived from an EMBL/GenBank/DDBJ whole genome shotgun (WGS) entry which is preliminary data.</text>
</comment>
<accession>A0A2P8ET86</accession>